<comment type="similarity">
    <text evidence="2 10">Belongs to the cytidylate kinase family. Type 2 subfamily.</text>
</comment>
<comment type="subcellular location">
    <subcellularLocation>
        <location evidence="1 10">Cytoplasm</location>
    </subcellularLocation>
</comment>
<protein>
    <recommendedName>
        <fullName evidence="10">Cytidylate kinase</fullName>
        <shortName evidence="10">CK</shortName>
        <ecNumber evidence="10">2.7.4.25</ecNumber>
    </recommendedName>
    <alternativeName>
        <fullName evidence="10">Cytidine monophosphate kinase</fullName>
        <shortName evidence="10">CMP kinase</shortName>
    </alternativeName>
</protein>
<evidence type="ECO:0000313" key="12">
    <source>
        <dbReference type="Proteomes" id="UP000005270"/>
    </source>
</evidence>
<keyword evidence="5 10" id="KW-0547">Nucleotide-binding</keyword>
<organism evidence="11 12">
    <name type="scientific">Thermogladius calderae (strain DSM 22663 / VKM B-2946 / 1633)</name>
    <dbReference type="NCBI Taxonomy" id="1184251"/>
    <lineage>
        <taxon>Archaea</taxon>
        <taxon>Thermoproteota</taxon>
        <taxon>Thermoprotei</taxon>
        <taxon>Desulfurococcales</taxon>
        <taxon>Desulfurococcaceae</taxon>
        <taxon>Thermogladius</taxon>
    </lineage>
</organism>
<name>I3TDD8_THEC1</name>
<proteinExistence type="inferred from homology"/>
<dbReference type="GO" id="GO:0036430">
    <property type="term" value="F:CMP kinase activity"/>
    <property type="evidence" value="ECO:0007669"/>
    <property type="project" value="RHEA"/>
</dbReference>
<dbReference type="SUPFAM" id="SSF52540">
    <property type="entry name" value="P-loop containing nucleoside triphosphate hydrolases"/>
    <property type="match status" value="1"/>
</dbReference>
<keyword evidence="6 10" id="KW-0418">Kinase</keyword>
<keyword evidence="12" id="KW-1185">Reference proteome</keyword>
<reference evidence="11 12" key="1">
    <citation type="journal article" date="2012" name="J. Bacteriol.">
        <title>Complete genome sequence of the hyperthermophilic cellulolytic Crenarchaeon 'Thermogladius cellulolyticus' 1633.</title>
        <authorList>
            <person name="Mardanov A.V."/>
            <person name="Kochetkova T.V."/>
            <person name="Beletsky A.V."/>
            <person name="Bonch-Osmolovskaya E.A."/>
            <person name="Ravin N.V."/>
            <person name="Skryabin K.G."/>
        </authorList>
    </citation>
    <scope>NUCLEOTIDE SEQUENCE [LARGE SCALE GENOMIC DNA]</scope>
    <source>
        <strain evidence="12">DSM 22663 / VKM B-2946 / 1633</strain>
    </source>
</reference>
<dbReference type="AlphaFoldDB" id="I3TDD8"/>
<dbReference type="InParanoid" id="I3TDD8"/>
<dbReference type="EC" id="2.7.4.25" evidence="10"/>
<evidence type="ECO:0000256" key="6">
    <source>
        <dbReference type="ARBA" id="ARBA00022777"/>
    </source>
</evidence>
<evidence type="ECO:0000256" key="1">
    <source>
        <dbReference type="ARBA" id="ARBA00004496"/>
    </source>
</evidence>
<keyword evidence="7 10" id="KW-0067">ATP-binding</keyword>
<evidence type="ECO:0000256" key="10">
    <source>
        <dbReference type="HAMAP-Rule" id="MF_00239"/>
    </source>
</evidence>
<evidence type="ECO:0000256" key="2">
    <source>
        <dbReference type="ARBA" id="ARBA00011005"/>
    </source>
</evidence>
<keyword evidence="3 10" id="KW-0963">Cytoplasm</keyword>
<dbReference type="InterPro" id="IPR011892">
    <property type="entry name" value="Cyt_kin_arch"/>
</dbReference>
<feature type="binding site" evidence="10">
    <location>
        <begin position="12"/>
        <end position="20"/>
    </location>
    <ligand>
        <name>ATP</name>
        <dbReference type="ChEBI" id="CHEBI:30616"/>
    </ligand>
</feature>
<dbReference type="GO" id="GO:0005524">
    <property type="term" value="F:ATP binding"/>
    <property type="evidence" value="ECO:0007669"/>
    <property type="project" value="UniProtKB-UniRule"/>
</dbReference>
<dbReference type="GO" id="GO:0006220">
    <property type="term" value="P:pyrimidine nucleotide metabolic process"/>
    <property type="evidence" value="ECO:0007669"/>
    <property type="project" value="UniProtKB-UniRule"/>
</dbReference>
<dbReference type="CDD" id="cd02020">
    <property type="entry name" value="CMPK"/>
    <property type="match status" value="1"/>
</dbReference>
<comment type="catalytic activity">
    <reaction evidence="9 10">
        <text>CMP + ATP = CDP + ADP</text>
        <dbReference type="Rhea" id="RHEA:11600"/>
        <dbReference type="ChEBI" id="CHEBI:30616"/>
        <dbReference type="ChEBI" id="CHEBI:58069"/>
        <dbReference type="ChEBI" id="CHEBI:60377"/>
        <dbReference type="ChEBI" id="CHEBI:456216"/>
        <dbReference type="EC" id="2.7.4.25"/>
    </reaction>
</comment>
<dbReference type="KEGG" id="thg:TCELL_0351"/>
<gene>
    <name evidence="10" type="primary">cmk</name>
    <name evidence="11" type="ordered locus">TCELL_0351</name>
</gene>
<dbReference type="Gene3D" id="3.40.50.300">
    <property type="entry name" value="P-loop containing nucleotide triphosphate hydrolases"/>
    <property type="match status" value="1"/>
</dbReference>
<dbReference type="NCBIfam" id="TIGR02173">
    <property type="entry name" value="cyt_kin_arch"/>
    <property type="match status" value="1"/>
</dbReference>
<evidence type="ECO:0000256" key="3">
    <source>
        <dbReference type="ARBA" id="ARBA00022490"/>
    </source>
</evidence>
<evidence type="ECO:0000256" key="8">
    <source>
        <dbReference type="ARBA" id="ARBA00047615"/>
    </source>
</evidence>
<dbReference type="HOGENOM" id="CLU_079959_1_0_2"/>
<accession>I3TDD8</accession>
<keyword evidence="4 10" id="KW-0808">Transferase</keyword>
<evidence type="ECO:0000256" key="7">
    <source>
        <dbReference type="ARBA" id="ARBA00022840"/>
    </source>
</evidence>
<dbReference type="GO" id="GO:0036431">
    <property type="term" value="F:dCMP kinase activity"/>
    <property type="evidence" value="ECO:0007669"/>
    <property type="project" value="InterPro"/>
</dbReference>
<dbReference type="InterPro" id="IPR011994">
    <property type="entry name" value="Cytidylate_kinase_dom"/>
</dbReference>
<dbReference type="FunCoup" id="I3TDD8">
    <property type="interactions" value="11"/>
</dbReference>
<sequence>MVLKLVRIAVSGPPGSGKTTHAKRIADTYDLVYYSAGGIFRELARSRGLSLEELSLIALKDPSIDLEIDKRTFQLAHEDNVVLDGHLTAWIASDIVDFKIYITAPLKVRVARIAARDNKPFEDALRETIVRESVQRRRFIEFYGIDPLDLSVFDLVIDTSKLGVEETFAIIKYSIDKFLKTHKTANL</sequence>
<evidence type="ECO:0000256" key="4">
    <source>
        <dbReference type="ARBA" id="ARBA00022679"/>
    </source>
</evidence>
<dbReference type="Pfam" id="PF13189">
    <property type="entry name" value="Cytidylate_kin2"/>
    <property type="match status" value="1"/>
</dbReference>
<evidence type="ECO:0000313" key="11">
    <source>
        <dbReference type="EMBL" id="AFK50776.1"/>
    </source>
</evidence>
<dbReference type="eggNOG" id="arCOG01037">
    <property type="taxonomic scope" value="Archaea"/>
</dbReference>
<dbReference type="Proteomes" id="UP000005270">
    <property type="component" value="Chromosome"/>
</dbReference>
<dbReference type="STRING" id="1184251.TCELL_0351"/>
<dbReference type="HAMAP" id="MF_00239">
    <property type="entry name" value="Cytidyl_kinase_type2"/>
    <property type="match status" value="1"/>
</dbReference>
<evidence type="ECO:0000256" key="9">
    <source>
        <dbReference type="ARBA" id="ARBA00048478"/>
    </source>
</evidence>
<comment type="catalytic activity">
    <reaction evidence="8 10">
        <text>dCMP + ATP = dCDP + ADP</text>
        <dbReference type="Rhea" id="RHEA:25094"/>
        <dbReference type="ChEBI" id="CHEBI:30616"/>
        <dbReference type="ChEBI" id="CHEBI:57566"/>
        <dbReference type="ChEBI" id="CHEBI:58593"/>
        <dbReference type="ChEBI" id="CHEBI:456216"/>
        <dbReference type="EC" id="2.7.4.25"/>
    </reaction>
</comment>
<dbReference type="EMBL" id="CP003531">
    <property type="protein sequence ID" value="AFK50776.1"/>
    <property type="molecule type" value="Genomic_DNA"/>
</dbReference>
<evidence type="ECO:0000256" key="5">
    <source>
        <dbReference type="ARBA" id="ARBA00022741"/>
    </source>
</evidence>
<dbReference type="InterPro" id="IPR027417">
    <property type="entry name" value="P-loop_NTPase"/>
</dbReference>
<dbReference type="GO" id="GO:0005737">
    <property type="term" value="C:cytoplasm"/>
    <property type="evidence" value="ECO:0007669"/>
    <property type="project" value="UniProtKB-SubCell"/>
</dbReference>